<accession>A0A1F5ZR31</accession>
<evidence type="ECO:0008006" key="3">
    <source>
        <dbReference type="Google" id="ProtNLM"/>
    </source>
</evidence>
<protein>
    <recommendedName>
        <fullName evidence="3">Antitoxin</fullName>
    </recommendedName>
</protein>
<proteinExistence type="predicted"/>
<sequence>MLIDTNQIISLSDLRFRLGRMLAEVEEGNVLLVANKGDIKAAFVPMTFLEQNAGNSEEMRMKAKALQHGFAADMAGKKTVWNSTVLIRTQRNKRVAKMNELIK</sequence>
<dbReference type="EMBL" id="MFJJ01000010">
    <property type="protein sequence ID" value="OGG14898.1"/>
    <property type="molecule type" value="Genomic_DNA"/>
</dbReference>
<organism evidence="1 2">
    <name type="scientific">Candidatus Gottesmanbacteria bacterium RIFCSPHIGHO2_01_FULL_46_14</name>
    <dbReference type="NCBI Taxonomy" id="1798380"/>
    <lineage>
        <taxon>Bacteria</taxon>
        <taxon>Candidatus Gottesmaniibacteriota</taxon>
    </lineage>
</organism>
<gene>
    <name evidence="1" type="ORF">A2875_02975</name>
</gene>
<dbReference type="AlphaFoldDB" id="A0A1F5ZR31"/>
<evidence type="ECO:0000313" key="2">
    <source>
        <dbReference type="Proteomes" id="UP000177416"/>
    </source>
</evidence>
<reference evidence="1 2" key="1">
    <citation type="journal article" date="2016" name="Nat. Commun.">
        <title>Thousands of microbial genomes shed light on interconnected biogeochemical processes in an aquifer system.</title>
        <authorList>
            <person name="Anantharaman K."/>
            <person name="Brown C.T."/>
            <person name="Hug L.A."/>
            <person name="Sharon I."/>
            <person name="Castelle C.J."/>
            <person name="Probst A.J."/>
            <person name="Thomas B.C."/>
            <person name="Singh A."/>
            <person name="Wilkins M.J."/>
            <person name="Karaoz U."/>
            <person name="Brodie E.L."/>
            <person name="Williams K.H."/>
            <person name="Hubbard S.S."/>
            <person name="Banfield J.F."/>
        </authorList>
    </citation>
    <scope>NUCLEOTIDE SEQUENCE [LARGE SCALE GENOMIC DNA]</scope>
</reference>
<evidence type="ECO:0000313" key="1">
    <source>
        <dbReference type="EMBL" id="OGG14898.1"/>
    </source>
</evidence>
<comment type="caution">
    <text evidence="1">The sequence shown here is derived from an EMBL/GenBank/DDBJ whole genome shotgun (WGS) entry which is preliminary data.</text>
</comment>
<dbReference type="Proteomes" id="UP000177416">
    <property type="component" value="Unassembled WGS sequence"/>
</dbReference>
<name>A0A1F5ZR31_9BACT</name>